<keyword evidence="2" id="KW-1185">Reference proteome</keyword>
<dbReference type="AlphaFoldDB" id="A0A6A6T2B2"/>
<evidence type="ECO:0000313" key="2">
    <source>
        <dbReference type="Proteomes" id="UP000799324"/>
    </source>
</evidence>
<organism evidence="1 2">
    <name type="scientific">Lophiostoma macrostomum CBS 122681</name>
    <dbReference type="NCBI Taxonomy" id="1314788"/>
    <lineage>
        <taxon>Eukaryota</taxon>
        <taxon>Fungi</taxon>
        <taxon>Dikarya</taxon>
        <taxon>Ascomycota</taxon>
        <taxon>Pezizomycotina</taxon>
        <taxon>Dothideomycetes</taxon>
        <taxon>Pleosporomycetidae</taxon>
        <taxon>Pleosporales</taxon>
        <taxon>Lophiostomataceae</taxon>
        <taxon>Lophiostoma</taxon>
    </lineage>
</organism>
<evidence type="ECO:0000313" key="1">
    <source>
        <dbReference type="EMBL" id="KAF2654219.1"/>
    </source>
</evidence>
<name>A0A6A6T2B2_9PLEO</name>
<reference evidence="1" key="1">
    <citation type="journal article" date="2020" name="Stud. Mycol.">
        <title>101 Dothideomycetes genomes: a test case for predicting lifestyles and emergence of pathogens.</title>
        <authorList>
            <person name="Haridas S."/>
            <person name="Albert R."/>
            <person name="Binder M."/>
            <person name="Bloem J."/>
            <person name="Labutti K."/>
            <person name="Salamov A."/>
            <person name="Andreopoulos B."/>
            <person name="Baker S."/>
            <person name="Barry K."/>
            <person name="Bills G."/>
            <person name="Bluhm B."/>
            <person name="Cannon C."/>
            <person name="Castanera R."/>
            <person name="Culley D."/>
            <person name="Daum C."/>
            <person name="Ezra D."/>
            <person name="Gonzalez J."/>
            <person name="Henrissat B."/>
            <person name="Kuo A."/>
            <person name="Liang C."/>
            <person name="Lipzen A."/>
            <person name="Lutzoni F."/>
            <person name="Magnuson J."/>
            <person name="Mondo S."/>
            <person name="Nolan M."/>
            <person name="Ohm R."/>
            <person name="Pangilinan J."/>
            <person name="Park H.-J."/>
            <person name="Ramirez L."/>
            <person name="Alfaro M."/>
            <person name="Sun H."/>
            <person name="Tritt A."/>
            <person name="Yoshinaga Y."/>
            <person name="Zwiers L.-H."/>
            <person name="Turgeon B."/>
            <person name="Goodwin S."/>
            <person name="Spatafora J."/>
            <person name="Crous P."/>
            <person name="Grigoriev I."/>
        </authorList>
    </citation>
    <scope>NUCLEOTIDE SEQUENCE</scope>
    <source>
        <strain evidence="1">CBS 122681</strain>
    </source>
</reference>
<dbReference type="Proteomes" id="UP000799324">
    <property type="component" value="Unassembled WGS sequence"/>
</dbReference>
<accession>A0A6A6T2B2</accession>
<sequence length="226" mass="25953">MSNSKYDHDNVAPYNKELIENPNGRFYQCCSCKMQKDSKYEEMLTEDDGTTKRKACLGCEFTQLVHYYRKLDPDTWRPDHPAGKCDQCNTLPPYTADPYQAPYGIWPHGWYKPCLGYVDGKNTWGPVVHGPSVGYRTEMADGSPHAICYLCKEFRNKWMCCGKNNARPGCAADHEPLDYEGEEKKKTPYCQICEGTPRQLMSEAKKQRCLDCVHYYEKPLPEASDS</sequence>
<gene>
    <name evidence="1" type="ORF">K491DRAFT_717393</name>
</gene>
<dbReference type="EMBL" id="MU004368">
    <property type="protein sequence ID" value="KAF2654219.1"/>
    <property type="molecule type" value="Genomic_DNA"/>
</dbReference>
<protein>
    <submittedName>
        <fullName evidence="1">Uncharacterized protein</fullName>
    </submittedName>
</protein>
<proteinExistence type="predicted"/>